<dbReference type="OrthoDB" id="2506616at2759"/>
<protein>
    <recommendedName>
        <fullName evidence="1">Integrase zinc-binding domain-containing protein</fullName>
    </recommendedName>
</protein>
<evidence type="ECO:0000313" key="2">
    <source>
        <dbReference type="EMBL" id="MBW0578911.1"/>
    </source>
</evidence>
<dbReference type="PANTHER" id="PTHR37984:SF5">
    <property type="entry name" value="PROTEIN NYNRIN-LIKE"/>
    <property type="match status" value="1"/>
</dbReference>
<accession>A0A9Q3KE84</accession>
<dbReference type="PANTHER" id="PTHR37984">
    <property type="entry name" value="PROTEIN CBG26694"/>
    <property type="match status" value="1"/>
</dbReference>
<evidence type="ECO:0000259" key="1">
    <source>
        <dbReference type="Pfam" id="PF17921"/>
    </source>
</evidence>
<dbReference type="AlphaFoldDB" id="A0A9Q3KE84"/>
<dbReference type="InterPro" id="IPR041588">
    <property type="entry name" value="Integrase_H2C2"/>
</dbReference>
<dbReference type="Proteomes" id="UP000765509">
    <property type="component" value="Unassembled WGS sequence"/>
</dbReference>
<sequence>MVEYVNTLKRPSGIKEDDFKKIKRKSSNFFLEEGRLKIRNTPNPQIVFSIQNSQRRILKSLHEEMGHRGENETYRRVQENLLWEGMKKIVKKWVKSCKACQTRSHYHQKEEGRISFTSKFFERVSTDAVNVKSGRWKYLVVARDDFSGWPETIGLVRLTEKSGSEWFTS</sequence>
<feature type="domain" description="Integrase zinc-binding" evidence="1">
    <location>
        <begin position="52"/>
        <end position="104"/>
    </location>
</feature>
<dbReference type="Gene3D" id="1.10.340.70">
    <property type="match status" value="1"/>
</dbReference>
<dbReference type="Pfam" id="PF17921">
    <property type="entry name" value="Integrase_H2C2"/>
    <property type="match status" value="1"/>
</dbReference>
<proteinExistence type="predicted"/>
<reference evidence="2" key="1">
    <citation type="submission" date="2021-03" db="EMBL/GenBank/DDBJ databases">
        <title>Draft genome sequence of rust myrtle Austropuccinia psidii MF-1, a brazilian biotype.</title>
        <authorList>
            <person name="Quecine M.C."/>
            <person name="Pachon D.M.R."/>
            <person name="Bonatelli M.L."/>
            <person name="Correr F.H."/>
            <person name="Franceschini L.M."/>
            <person name="Leite T.F."/>
            <person name="Margarido G.R.A."/>
            <person name="Almeida C.A."/>
            <person name="Ferrarezi J.A."/>
            <person name="Labate C.A."/>
        </authorList>
    </citation>
    <scope>NUCLEOTIDE SEQUENCE</scope>
    <source>
        <strain evidence="2">MF-1</strain>
    </source>
</reference>
<dbReference type="InterPro" id="IPR050951">
    <property type="entry name" value="Retrovirus_Pol_polyprotein"/>
</dbReference>
<name>A0A9Q3KE84_9BASI</name>
<dbReference type="FunFam" id="1.10.340.70:FF:000001">
    <property type="entry name" value="Retrovirus-related Pol polyprotein from transposon gypsy-like Protein"/>
    <property type="match status" value="1"/>
</dbReference>
<organism evidence="2 3">
    <name type="scientific">Austropuccinia psidii MF-1</name>
    <dbReference type="NCBI Taxonomy" id="1389203"/>
    <lineage>
        <taxon>Eukaryota</taxon>
        <taxon>Fungi</taxon>
        <taxon>Dikarya</taxon>
        <taxon>Basidiomycota</taxon>
        <taxon>Pucciniomycotina</taxon>
        <taxon>Pucciniomycetes</taxon>
        <taxon>Pucciniales</taxon>
        <taxon>Sphaerophragmiaceae</taxon>
        <taxon>Austropuccinia</taxon>
    </lineage>
</organism>
<gene>
    <name evidence="2" type="ORF">O181_118626</name>
</gene>
<evidence type="ECO:0000313" key="3">
    <source>
        <dbReference type="Proteomes" id="UP000765509"/>
    </source>
</evidence>
<keyword evidence="3" id="KW-1185">Reference proteome</keyword>
<comment type="caution">
    <text evidence="2">The sequence shown here is derived from an EMBL/GenBank/DDBJ whole genome shotgun (WGS) entry which is preliminary data.</text>
</comment>
<dbReference type="EMBL" id="AVOT02103859">
    <property type="protein sequence ID" value="MBW0578911.1"/>
    <property type="molecule type" value="Genomic_DNA"/>
</dbReference>